<reference evidence="1 2" key="1">
    <citation type="submission" date="2019-06" db="EMBL/GenBank/DDBJ databases">
        <title>Genome Sequence of the Brown Rot Fungal Pathogen Monilinia laxa.</title>
        <authorList>
            <person name="De Miccolis Angelini R.M."/>
            <person name="Landi L."/>
            <person name="Abate D."/>
            <person name="Pollastro S."/>
            <person name="Romanazzi G."/>
            <person name="Faretra F."/>
        </authorList>
    </citation>
    <scope>NUCLEOTIDE SEQUENCE [LARGE SCALE GENOMIC DNA]</scope>
    <source>
        <strain evidence="1 2">Mlax316</strain>
    </source>
</reference>
<dbReference type="AlphaFoldDB" id="A0A5N6K057"/>
<protein>
    <submittedName>
        <fullName evidence="1">Uncharacterized protein</fullName>
    </submittedName>
</protein>
<organism evidence="1 2">
    <name type="scientific">Monilinia laxa</name>
    <name type="common">Brown rot fungus</name>
    <name type="synonym">Sclerotinia laxa</name>
    <dbReference type="NCBI Taxonomy" id="61186"/>
    <lineage>
        <taxon>Eukaryota</taxon>
        <taxon>Fungi</taxon>
        <taxon>Dikarya</taxon>
        <taxon>Ascomycota</taxon>
        <taxon>Pezizomycotina</taxon>
        <taxon>Leotiomycetes</taxon>
        <taxon>Helotiales</taxon>
        <taxon>Sclerotiniaceae</taxon>
        <taxon>Monilinia</taxon>
    </lineage>
</organism>
<evidence type="ECO:0000313" key="2">
    <source>
        <dbReference type="Proteomes" id="UP000326757"/>
    </source>
</evidence>
<accession>A0A5N6K057</accession>
<name>A0A5N6K057_MONLA</name>
<proteinExistence type="predicted"/>
<gene>
    <name evidence="1" type="ORF">EYC80_007090</name>
</gene>
<sequence length="145" mass="15199">MHPISMCPDFLKVHGLETTTPYFPSGTVGNGDGVRDLVTLGDGDGGGLFSGLDDGGHRNVPVQELLIFVLGDDGVGLAAALLQVGDLLSTIGDWASDIFRVLLMVFFQEISLVDNLSSAVIAEENEVGFVQVSWDGDCTDDGGAQ</sequence>
<evidence type="ECO:0000313" key="1">
    <source>
        <dbReference type="EMBL" id="KAB8295161.1"/>
    </source>
</evidence>
<keyword evidence="2" id="KW-1185">Reference proteome</keyword>
<dbReference type="EMBL" id="VIGI01000010">
    <property type="protein sequence ID" value="KAB8295161.1"/>
    <property type="molecule type" value="Genomic_DNA"/>
</dbReference>
<dbReference type="Proteomes" id="UP000326757">
    <property type="component" value="Unassembled WGS sequence"/>
</dbReference>
<comment type="caution">
    <text evidence="1">The sequence shown here is derived from an EMBL/GenBank/DDBJ whole genome shotgun (WGS) entry which is preliminary data.</text>
</comment>